<evidence type="ECO:0000256" key="2">
    <source>
        <dbReference type="SAM" id="MobiDB-lite"/>
    </source>
</evidence>
<evidence type="ECO:0000313" key="6">
    <source>
        <dbReference type="Proteomes" id="UP000634136"/>
    </source>
</evidence>
<dbReference type="EMBL" id="JAAIUW010000007">
    <property type="protein sequence ID" value="KAF7825021.1"/>
    <property type="molecule type" value="Genomic_DNA"/>
</dbReference>
<organism evidence="5 6">
    <name type="scientific">Senna tora</name>
    <dbReference type="NCBI Taxonomy" id="362788"/>
    <lineage>
        <taxon>Eukaryota</taxon>
        <taxon>Viridiplantae</taxon>
        <taxon>Streptophyta</taxon>
        <taxon>Embryophyta</taxon>
        <taxon>Tracheophyta</taxon>
        <taxon>Spermatophyta</taxon>
        <taxon>Magnoliopsida</taxon>
        <taxon>eudicotyledons</taxon>
        <taxon>Gunneridae</taxon>
        <taxon>Pentapetalae</taxon>
        <taxon>rosids</taxon>
        <taxon>fabids</taxon>
        <taxon>Fabales</taxon>
        <taxon>Fabaceae</taxon>
        <taxon>Caesalpinioideae</taxon>
        <taxon>Cassia clade</taxon>
        <taxon>Senna</taxon>
    </lineage>
</organism>
<dbReference type="InterPro" id="IPR000782">
    <property type="entry name" value="FAS1_domain"/>
</dbReference>
<keyword evidence="6" id="KW-1185">Reference proteome</keyword>
<evidence type="ECO:0000256" key="3">
    <source>
        <dbReference type="SAM" id="SignalP"/>
    </source>
</evidence>
<comment type="caution">
    <text evidence="5">The sequence shown here is derived from an EMBL/GenBank/DDBJ whole genome shotgun (WGS) entry which is preliminary data.</text>
</comment>
<dbReference type="PANTHER" id="PTHR36069">
    <property type="entry name" value="EXPRESSED PROTEIN-RELATED"/>
    <property type="match status" value="1"/>
</dbReference>
<reference evidence="5" key="1">
    <citation type="submission" date="2020-09" db="EMBL/GenBank/DDBJ databases">
        <title>Genome-Enabled Discovery of Anthraquinone Biosynthesis in Senna tora.</title>
        <authorList>
            <person name="Kang S.-H."/>
            <person name="Pandey R.P."/>
            <person name="Lee C.-M."/>
            <person name="Sim J.-S."/>
            <person name="Jeong J.-T."/>
            <person name="Choi B.-S."/>
            <person name="Jung M."/>
            <person name="Ginzburg D."/>
            <person name="Zhao K."/>
            <person name="Won S.Y."/>
            <person name="Oh T.-J."/>
            <person name="Yu Y."/>
            <person name="Kim N.-H."/>
            <person name="Lee O.R."/>
            <person name="Lee T.-H."/>
            <person name="Bashyal P."/>
            <person name="Kim T.-S."/>
            <person name="Lee W.-H."/>
            <person name="Kawkins C."/>
            <person name="Kim C.-K."/>
            <person name="Kim J.S."/>
            <person name="Ahn B.O."/>
            <person name="Rhee S.Y."/>
            <person name="Sohng J.K."/>
        </authorList>
    </citation>
    <scope>NUCLEOTIDE SEQUENCE</scope>
    <source>
        <tissue evidence="5">Leaf</tissue>
    </source>
</reference>
<dbReference type="InterPro" id="IPR036378">
    <property type="entry name" value="FAS1_dom_sf"/>
</dbReference>
<dbReference type="PANTHER" id="PTHR36069:SF1">
    <property type="entry name" value="EXPRESSED PROTEIN"/>
    <property type="match status" value="1"/>
</dbReference>
<feature type="chain" id="PRO_5032820550" evidence="3">
    <location>
        <begin position="22"/>
        <end position="269"/>
    </location>
</feature>
<comment type="similarity">
    <text evidence="1">Belongs to the fasciclin-like AGP family.</text>
</comment>
<proteinExistence type="inferred from homology"/>
<evidence type="ECO:0000313" key="5">
    <source>
        <dbReference type="EMBL" id="KAF7825021.1"/>
    </source>
</evidence>
<evidence type="ECO:0000259" key="4">
    <source>
        <dbReference type="SMART" id="SM00554"/>
    </source>
</evidence>
<dbReference type="AlphaFoldDB" id="A0A834WMS6"/>
<evidence type="ECO:0000256" key="1">
    <source>
        <dbReference type="ARBA" id="ARBA00007843"/>
    </source>
</evidence>
<feature type="domain" description="FAS1" evidence="4">
    <location>
        <begin position="64"/>
        <end position="160"/>
    </location>
</feature>
<keyword evidence="3" id="KW-0732">Signal</keyword>
<dbReference type="InterPro" id="IPR053339">
    <property type="entry name" value="FAS1_domain_protein"/>
</dbReference>
<name>A0A834WMS6_9FABA</name>
<feature type="signal peptide" evidence="3">
    <location>
        <begin position="1"/>
        <end position="21"/>
    </location>
</feature>
<accession>A0A834WMS6</accession>
<protein>
    <submittedName>
        <fullName evidence="5">FAS1 domain-containing protein</fullName>
    </submittedName>
</protein>
<dbReference type="SMART" id="SM00554">
    <property type="entry name" value="FAS1"/>
    <property type="match status" value="1"/>
</dbReference>
<sequence length="269" mass="29175">MASNLLLVAFLCMIMMLLSSAIPAEKQNQDLVAAIEEMQRANYFTFVMLINMSPPDTRLEGNVTFLMPNDRMLAKMAMPEGSVSGFLLQHSIPSPLLFGTLEKFPTGTTIPSSLPNFMLRITNNGRKDFSVNNVKIISPNLCVAGSSIRCHGINGILSEADMSVNNSTAPPSSSCPNSTCRASSPSPSSPPSNYTQNLIPPPTTTLTAPTPTEADFGVQKSGSSHSINFPACLMLTIVMLNKKQFPDTNSVLFINLVHHLKKEQKNSRL</sequence>
<dbReference type="Proteomes" id="UP000634136">
    <property type="component" value="Unassembled WGS sequence"/>
</dbReference>
<dbReference type="SUPFAM" id="SSF82153">
    <property type="entry name" value="FAS1 domain"/>
    <property type="match status" value="1"/>
</dbReference>
<dbReference type="OrthoDB" id="1934418at2759"/>
<gene>
    <name evidence="5" type="ORF">G2W53_023165</name>
</gene>
<feature type="compositionally biased region" description="Polar residues" evidence="2">
    <location>
        <begin position="164"/>
        <end position="182"/>
    </location>
</feature>
<feature type="region of interest" description="Disordered" evidence="2">
    <location>
        <begin position="164"/>
        <end position="220"/>
    </location>
</feature>
<dbReference type="Gene3D" id="2.30.180.10">
    <property type="entry name" value="FAS1 domain"/>
    <property type="match status" value="1"/>
</dbReference>